<evidence type="ECO:0000256" key="12">
    <source>
        <dbReference type="NCBIfam" id="TIGR01474"/>
    </source>
</evidence>
<evidence type="ECO:0000256" key="7">
    <source>
        <dbReference type="ARBA" id="ARBA00022688"/>
    </source>
</evidence>
<dbReference type="RefSeq" id="WP_109515595.1">
    <property type="nucleotide sequence ID" value="NZ_PDOA01000002.1"/>
</dbReference>
<dbReference type="EMBL" id="PDOA01000002">
    <property type="protein sequence ID" value="PWC29960.1"/>
    <property type="molecule type" value="Genomic_DNA"/>
</dbReference>
<comment type="pathway">
    <text evidence="11">Cofactor biosynthesis; ubiquinone biosynthesis.</text>
</comment>
<keyword evidence="5 11" id="KW-0997">Cell inner membrane</keyword>
<comment type="caution">
    <text evidence="13">The sequence shown here is derived from an EMBL/GenBank/DDBJ whole genome shotgun (WGS) entry which is preliminary data.</text>
</comment>
<protein>
    <recommendedName>
        <fullName evidence="11 12">4-hydroxybenzoate octaprenyltransferase</fullName>
        <ecNumber evidence="11 12">2.5.1.39</ecNumber>
    </recommendedName>
    <alternativeName>
        <fullName evidence="11">4-HB polyprenyltransferase</fullName>
    </alternativeName>
</protein>
<dbReference type="InterPro" id="IPR000537">
    <property type="entry name" value="UbiA_prenyltransferase"/>
</dbReference>
<sequence>MDMAPSGEAYRDVNTHTDIRARGWVAQLPEGWQPFALLMRLDRPIGAWLLFLPALWAFALAAPGWGVGVALILLFGIGSVVMRGAGCVVNDLWDRDLDRQVTRTAGRPLASGAVSPRQALAFLGALLALGLIILVQLNGLSILLGVVSLVPVALYPLAKRVTDWPQAVLGLTFSWGAPMGYAAATGRLDAPGLLLYAAAFLWILGYDTIYAHQDREDDALVGVRSSARRLGERTRPFLVACYGGAVALLLAAGWQAGLGPLFYPVLLAPAAVLGWQVARLDIHDPARCLRLFQNNREVGLLIALAFLAGRL</sequence>
<evidence type="ECO:0000256" key="10">
    <source>
        <dbReference type="ARBA" id="ARBA00023136"/>
    </source>
</evidence>
<proteinExistence type="inferred from homology"/>
<evidence type="ECO:0000313" key="14">
    <source>
        <dbReference type="Proteomes" id="UP000245048"/>
    </source>
</evidence>
<evidence type="ECO:0000256" key="5">
    <source>
        <dbReference type="ARBA" id="ARBA00022519"/>
    </source>
</evidence>
<dbReference type="OrthoDB" id="9782418at2"/>
<evidence type="ECO:0000256" key="2">
    <source>
        <dbReference type="ARBA" id="ARBA00004141"/>
    </source>
</evidence>
<comment type="similarity">
    <text evidence="3 11">Belongs to the UbiA prenyltransferase family.</text>
</comment>
<reference evidence="14" key="1">
    <citation type="submission" date="2017-10" db="EMBL/GenBank/DDBJ databases">
        <authorList>
            <person name="Toshchakov S.V."/>
            <person name="Goeva M.A."/>
        </authorList>
    </citation>
    <scope>NUCLEOTIDE SEQUENCE [LARGE SCALE GENOMIC DNA]</scope>
    <source>
        <strain evidence="14">JR1/69-1-13</strain>
    </source>
</reference>
<comment type="function">
    <text evidence="11">Catalyzes the prenylation of para-hydroxybenzoate (PHB) with an all-trans polyprenyl group. Mediates the second step in the final reaction sequence of ubiquinone-8 (UQ-8) biosynthesis, which is the condensation of the polyisoprenoid side chain with PHB, generating the first membrane-bound Q intermediate 3-octaprenyl-4-hydroxybenzoate.</text>
</comment>
<dbReference type="GO" id="GO:0005886">
    <property type="term" value="C:plasma membrane"/>
    <property type="evidence" value="ECO:0007669"/>
    <property type="project" value="UniProtKB-SubCell"/>
</dbReference>
<organism evidence="13 14">
    <name type="scientific">Teichococcus aestuarii</name>
    <dbReference type="NCBI Taxonomy" id="568898"/>
    <lineage>
        <taxon>Bacteria</taxon>
        <taxon>Pseudomonadati</taxon>
        <taxon>Pseudomonadota</taxon>
        <taxon>Alphaproteobacteria</taxon>
        <taxon>Acetobacterales</taxon>
        <taxon>Roseomonadaceae</taxon>
        <taxon>Roseomonas</taxon>
    </lineage>
</organism>
<dbReference type="EC" id="2.5.1.39" evidence="11 12"/>
<dbReference type="InterPro" id="IPR044878">
    <property type="entry name" value="UbiA_sf"/>
</dbReference>
<evidence type="ECO:0000256" key="3">
    <source>
        <dbReference type="ARBA" id="ARBA00005985"/>
    </source>
</evidence>
<dbReference type="PANTHER" id="PTHR11048:SF28">
    <property type="entry name" value="4-HYDROXYBENZOATE POLYPRENYLTRANSFERASE, MITOCHONDRIAL"/>
    <property type="match status" value="1"/>
</dbReference>
<evidence type="ECO:0000256" key="8">
    <source>
        <dbReference type="ARBA" id="ARBA00022692"/>
    </source>
</evidence>
<dbReference type="InterPro" id="IPR030470">
    <property type="entry name" value="UbiA_prenylTrfase_CS"/>
</dbReference>
<dbReference type="CDD" id="cd13959">
    <property type="entry name" value="PT_UbiA_COQ2"/>
    <property type="match status" value="1"/>
</dbReference>
<dbReference type="InterPro" id="IPR039653">
    <property type="entry name" value="Prenyltransferase"/>
</dbReference>
<evidence type="ECO:0000256" key="1">
    <source>
        <dbReference type="ARBA" id="ARBA00001946"/>
    </source>
</evidence>
<dbReference type="NCBIfam" id="TIGR01474">
    <property type="entry name" value="ubiA_proteo"/>
    <property type="match status" value="1"/>
</dbReference>
<keyword evidence="11" id="KW-0460">Magnesium</keyword>
<feature type="transmembrane region" description="Helical" evidence="11">
    <location>
        <begin position="237"/>
        <end position="255"/>
    </location>
</feature>
<dbReference type="Pfam" id="PF01040">
    <property type="entry name" value="UbiA"/>
    <property type="match status" value="1"/>
</dbReference>
<dbReference type="Gene3D" id="1.10.357.140">
    <property type="entry name" value="UbiA prenyltransferase"/>
    <property type="match status" value="1"/>
</dbReference>
<dbReference type="GO" id="GO:0006744">
    <property type="term" value="P:ubiquinone biosynthetic process"/>
    <property type="evidence" value="ECO:0007669"/>
    <property type="project" value="UniProtKB-UniRule"/>
</dbReference>
<dbReference type="FunFam" id="1.10.357.140:FF:000003">
    <property type="entry name" value="4-hydroxybenzoate polyprenyltransferase, mitochondrial"/>
    <property type="match status" value="1"/>
</dbReference>
<dbReference type="UniPathway" id="UPA00232"/>
<comment type="cofactor">
    <cofactor evidence="1 11">
        <name>Mg(2+)</name>
        <dbReference type="ChEBI" id="CHEBI:18420"/>
    </cofactor>
</comment>
<comment type="subcellular location">
    <subcellularLocation>
        <location evidence="11">Cell inner membrane</location>
        <topology evidence="11">Multi-pass membrane protein</topology>
    </subcellularLocation>
    <subcellularLocation>
        <location evidence="2">Membrane</location>
        <topology evidence="2">Multi-pass membrane protein</topology>
    </subcellularLocation>
</comment>
<dbReference type="PANTHER" id="PTHR11048">
    <property type="entry name" value="PRENYLTRANSFERASES"/>
    <property type="match status" value="1"/>
</dbReference>
<keyword evidence="6 11" id="KW-0808">Transferase</keyword>
<comment type="caution">
    <text evidence="11">Lacks conserved residue(s) required for the propagation of feature annotation.</text>
</comment>
<feature type="transmembrane region" description="Helical" evidence="11">
    <location>
        <begin position="190"/>
        <end position="209"/>
    </location>
</feature>
<keyword evidence="9 11" id="KW-1133">Transmembrane helix</keyword>
<evidence type="ECO:0000256" key="9">
    <source>
        <dbReference type="ARBA" id="ARBA00022989"/>
    </source>
</evidence>
<evidence type="ECO:0000313" key="13">
    <source>
        <dbReference type="EMBL" id="PWC29960.1"/>
    </source>
</evidence>
<keyword evidence="8 11" id="KW-0812">Transmembrane</keyword>
<evidence type="ECO:0000256" key="11">
    <source>
        <dbReference type="HAMAP-Rule" id="MF_01635"/>
    </source>
</evidence>
<dbReference type="FunFam" id="1.20.120.1780:FF:000001">
    <property type="entry name" value="4-hydroxybenzoate octaprenyltransferase"/>
    <property type="match status" value="1"/>
</dbReference>
<accession>A0A2U1V7T2</accession>
<comment type="catalytic activity">
    <reaction evidence="11">
        <text>all-trans-octaprenyl diphosphate + 4-hydroxybenzoate = 4-hydroxy-3-(all-trans-octaprenyl)benzoate + diphosphate</text>
        <dbReference type="Rhea" id="RHEA:27782"/>
        <dbReference type="ChEBI" id="CHEBI:1617"/>
        <dbReference type="ChEBI" id="CHEBI:17879"/>
        <dbReference type="ChEBI" id="CHEBI:33019"/>
        <dbReference type="ChEBI" id="CHEBI:57711"/>
        <dbReference type="EC" id="2.5.1.39"/>
    </reaction>
</comment>
<keyword evidence="4 11" id="KW-1003">Cell membrane</keyword>
<dbReference type="GO" id="GO:0008412">
    <property type="term" value="F:4-hydroxybenzoate polyprenyltransferase activity"/>
    <property type="evidence" value="ECO:0007669"/>
    <property type="project" value="UniProtKB-UniRule"/>
</dbReference>
<dbReference type="Proteomes" id="UP000245048">
    <property type="component" value="Unassembled WGS sequence"/>
</dbReference>
<name>A0A2U1V7T2_9PROT</name>
<evidence type="ECO:0000256" key="4">
    <source>
        <dbReference type="ARBA" id="ARBA00022475"/>
    </source>
</evidence>
<dbReference type="InterPro" id="IPR006370">
    <property type="entry name" value="HB_polyprenyltransferase-like"/>
</dbReference>
<keyword evidence="10 11" id="KW-0472">Membrane</keyword>
<dbReference type="AlphaFoldDB" id="A0A2U1V7T2"/>
<gene>
    <name evidence="11" type="primary">ubiA</name>
    <name evidence="13" type="ORF">CR165_03565</name>
</gene>
<evidence type="ECO:0000256" key="6">
    <source>
        <dbReference type="ARBA" id="ARBA00022679"/>
    </source>
</evidence>
<dbReference type="HAMAP" id="MF_01635">
    <property type="entry name" value="UbiA"/>
    <property type="match status" value="1"/>
</dbReference>
<keyword evidence="7 11" id="KW-0831">Ubiquinone biosynthesis</keyword>
<dbReference type="PROSITE" id="PS00943">
    <property type="entry name" value="UBIA"/>
    <property type="match status" value="1"/>
</dbReference>
<dbReference type="Gene3D" id="1.20.120.1780">
    <property type="entry name" value="UbiA prenyltransferase"/>
    <property type="match status" value="1"/>
</dbReference>
<keyword evidence="14" id="KW-1185">Reference proteome</keyword>